<sequence length="268" mass="29810">MTEIDRGGAIWCEDDYRRLFEALASELPDDEVADSIGRSSRALAKRAHMLVCEATGVMKALGFLRRIATQPGFEWEPFIVEAHQRTGIPYWSTADDRALIEAWAAEDCPRMPYWCERFGVREDAVARRCLVLGLTNSRVEVVDRFGASPGGVLHHQAVLARDKAGAAVWTLVITAVGGQVVHLSLHPSWEASLLAGRGLTAEDLDEPPARWTIAVRVTGEGPVRFTISDEWGRWPETDPTDLPWSPPLVTAVEAGGEKRARWWQRSRT</sequence>
<keyword evidence="2" id="KW-1185">Reference proteome</keyword>
<comment type="caution">
    <text evidence="1">The sequence shown here is derived from an EMBL/GenBank/DDBJ whole genome shotgun (WGS) entry which is preliminary data.</text>
</comment>
<dbReference type="RefSeq" id="WP_067460372.1">
    <property type="nucleotide sequence ID" value="NZ_SMFR01000013.1"/>
</dbReference>
<organism evidence="1 2">
    <name type="scientific">Nocardia alba</name>
    <dbReference type="NCBI Taxonomy" id="225051"/>
    <lineage>
        <taxon>Bacteria</taxon>
        <taxon>Bacillati</taxon>
        <taxon>Actinomycetota</taxon>
        <taxon>Actinomycetes</taxon>
        <taxon>Mycobacteriales</taxon>
        <taxon>Nocardiaceae</taxon>
        <taxon>Nocardia</taxon>
    </lineage>
</organism>
<reference evidence="1 2" key="1">
    <citation type="submission" date="2019-03" db="EMBL/GenBank/DDBJ databases">
        <title>Genomic Encyclopedia of Type Strains, Phase IV (KMG-IV): sequencing the most valuable type-strain genomes for metagenomic binning, comparative biology and taxonomic classification.</title>
        <authorList>
            <person name="Goeker M."/>
        </authorList>
    </citation>
    <scope>NUCLEOTIDE SEQUENCE [LARGE SCALE GENOMIC DNA]</scope>
    <source>
        <strain evidence="1 2">DSM 44684</strain>
    </source>
</reference>
<evidence type="ECO:0000313" key="2">
    <source>
        <dbReference type="Proteomes" id="UP000294856"/>
    </source>
</evidence>
<dbReference type="Proteomes" id="UP000294856">
    <property type="component" value="Unassembled WGS sequence"/>
</dbReference>
<dbReference type="AlphaFoldDB" id="A0A4R1F696"/>
<dbReference type="OrthoDB" id="4555382at2"/>
<evidence type="ECO:0000313" key="1">
    <source>
        <dbReference type="EMBL" id="TCJ88092.1"/>
    </source>
</evidence>
<gene>
    <name evidence="1" type="ORF">DFR71_6634</name>
</gene>
<dbReference type="EMBL" id="SMFR01000013">
    <property type="protein sequence ID" value="TCJ88092.1"/>
    <property type="molecule type" value="Genomic_DNA"/>
</dbReference>
<proteinExistence type="predicted"/>
<protein>
    <submittedName>
        <fullName evidence="1">Uncharacterized protein</fullName>
    </submittedName>
</protein>
<accession>A0A4R1F696</accession>
<name>A0A4R1F696_9NOCA</name>